<sequence>MDRKTDLICETRPRKPRDLTKSSAASEASALFNLTPTKAESAPTKVAPAPPTATRQPGLWPEKQNLG</sequence>
<gene>
    <name evidence="2" type="ORF">HPP92_021236</name>
</gene>
<feature type="region of interest" description="Disordered" evidence="1">
    <location>
        <begin position="1"/>
        <end position="67"/>
    </location>
</feature>
<evidence type="ECO:0000313" key="2">
    <source>
        <dbReference type="EMBL" id="KAG0462760.1"/>
    </source>
</evidence>
<dbReference type="Proteomes" id="UP000639772">
    <property type="component" value="Chromosome 11"/>
</dbReference>
<protein>
    <submittedName>
        <fullName evidence="2">Uncharacterized protein</fullName>
    </submittedName>
</protein>
<feature type="compositionally biased region" description="Basic and acidic residues" evidence="1">
    <location>
        <begin position="1"/>
        <end position="20"/>
    </location>
</feature>
<dbReference type="AlphaFoldDB" id="A0A835UJ86"/>
<organism evidence="2 3">
    <name type="scientific">Vanilla planifolia</name>
    <name type="common">Vanilla</name>
    <dbReference type="NCBI Taxonomy" id="51239"/>
    <lineage>
        <taxon>Eukaryota</taxon>
        <taxon>Viridiplantae</taxon>
        <taxon>Streptophyta</taxon>
        <taxon>Embryophyta</taxon>
        <taxon>Tracheophyta</taxon>
        <taxon>Spermatophyta</taxon>
        <taxon>Magnoliopsida</taxon>
        <taxon>Liliopsida</taxon>
        <taxon>Asparagales</taxon>
        <taxon>Orchidaceae</taxon>
        <taxon>Vanilloideae</taxon>
        <taxon>Vanilleae</taxon>
        <taxon>Vanilla</taxon>
    </lineage>
</organism>
<evidence type="ECO:0000256" key="1">
    <source>
        <dbReference type="SAM" id="MobiDB-lite"/>
    </source>
</evidence>
<proteinExistence type="predicted"/>
<comment type="caution">
    <text evidence="2">The sequence shown here is derived from an EMBL/GenBank/DDBJ whole genome shotgun (WGS) entry which is preliminary data.</text>
</comment>
<accession>A0A835UJ86</accession>
<evidence type="ECO:0000313" key="3">
    <source>
        <dbReference type="Proteomes" id="UP000639772"/>
    </source>
</evidence>
<reference evidence="2 3" key="1">
    <citation type="journal article" date="2020" name="Nat. Food">
        <title>A phased Vanilla planifolia genome enables genetic improvement of flavour and production.</title>
        <authorList>
            <person name="Hasing T."/>
            <person name="Tang H."/>
            <person name="Brym M."/>
            <person name="Khazi F."/>
            <person name="Huang T."/>
            <person name="Chambers A.H."/>
        </authorList>
    </citation>
    <scope>NUCLEOTIDE SEQUENCE [LARGE SCALE GENOMIC DNA]</scope>
    <source>
        <tissue evidence="2">Leaf</tissue>
    </source>
</reference>
<dbReference type="EMBL" id="JADCNM010000011">
    <property type="protein sequence ID" value="KAG0462760.1"/>
    <property type="molecule type" value="Genomic_DNA"/>
</dbReference>
<name>A0A835UJ86_VANPL</name>
<feature type="compositionally biased region" description="Polar residues" evidence="1">
    <location>
        <begin position="21"/>
        <end position="38"/>
    </location>
</feature>